<sequence length="36" mass="3975">MPSGCRAPKAILVNTYPDSKPLRDLTKKINSANQVF</sequence>
<dbReference type="AlphaFoldDB" id="A0AAJ2ETN9"/>
<evidence type="ECO:0000313" key="1">
    <source>
        <dbReference type="EMBL" id="MDR6104229.1"/>
    </source>
</evidence>
<proteinExistence type="predicted"/>
<evidence type="ECO:0000313" key="2">
    <source>
        <dbReference type="Proteomes" id="UP001255601"/>
    </source>
</evidence>
<comment type="caution">
    <text evidence="1">The sequence shown here is derived from an EMBL/GenBank/DDBJ whole genome shotgun (WGS) entry which is preliminary data.</text>
</comment>
<protein>
    <submittedName>
        <fullName evidence="1">Uncharacterized protein</fullName>
    </submittedName>
</protein>
<gene>
    <name evidence="1" type="ORF">QE369_004426</name>
</gene>
<organism evidence="1 2">
    <name type="scientific">Agrobacterium larrymoorei</name>
    <dbReference type="NCBI Taxonomy" id="160699"/>
    <lineage>
        <taxon>Bacteria</taxon>
        <taxon>Pseudomonadati</taxon>
        <taxon>Pseudomonadota</taxon>
        <taxon>Alphaproteobacteria</taxon>
        <taxon>Hyphomicrobiales</taxon>
        <taxon>Rhizobiaceae</taxon>
        <taxon>Rhizobium/Agrobacterium group</taxon>
        <taxon>Agrobacterium</taxon>
    </lineage>
</organism>
<accession>A0AAJ2ETN9</accession>
<reference evidence="1" key="1">
    <citation type="submission" date="2023-08" db="EMBL/GenBank/DDBJ databases">
        <title>Functional and genomic diversity of the sorghum phyllosphere microbiome.</title>
        <authorList>
            <person name="Shade A."/>
        </authorList>
    </citation>
    <scope>NUCLEOTIDE SEQUENCE</scope>
    <source>
        <strain evidence="1">SORGH_AS_0974</strain>
    </source>
</reference>
<name>A0AAJ2ETN9_9HYPH</name>
<dbReference type="Proteomes" id="UP001255601">
    <property type="component" value="Unassembled WGS sequence"/>
</dbReference>
<dbReference type="EMBL" id="JAVIZC010000003">
    <property type="protein sequence ID" value="MDR6104229.1"/>
    <property type="molecule type" value="Genomic_DNA"/>
</dbReference>